<dbReference type="InterPro" id="IPR002110">
    <property type="entry name" value="Ankyrin_rpt"/>
</dbReference>
<feature type="domain" description="Palmitoyltransferase DHHC" evidence="10">
    <location>
        <begin position="331"/>
        <end position="460"/>
    </location>
</feature>
<dbReference type="GO" id="GO:0016020">
    <property type="term" value="C:membrane"/>
    <property type="evidence" value="ECO:0007669"/>
    <property type="project" value="UniProtKB-SubCell"/>
</dbReference>
<accession>D3BGI1</accession>
<evidence type="ECO:0000256" key="3">
    <source>
        <dbReference type="ARBA" id="ARBA00022737"/>
    </source>
</evidence>
<evidence type="ECO:0000256" key="6">
    <source>
        <dbReference type="ARBA" id="ARBA00023136"/>
    </source>
</evidence>
<dbReference type="EC" id="2.3.1.225" evidence="8"/>
<evidence type="ECO:0000256" key="2">
    <source>
        <dbReference type="ARBA" id="ARBA00022692"/>
    </source>
</evidence>
<evidence type="ECO:0000256" key="5">
    <source>
        <dbReference type="ARBA" id="ARBA00023043"/>
    </source>
</evidence>
<keyword evidence="8" id="KW-0808">Transferase</keyword>
<dbReference type="PANTHER" id="PTHR24161">
    <property type="entry name" value="ANK_REP_REGION DOMAIN-CONTAINING PROTEIN-RELATED"/>
    <property type="match status" value="1"/>
</dbReference>
<name>D3BGI1_HETP5</name>
<gene>
    <name evidence="11" type="ORF">PPL_07633</name>
</gene>
<dbReference type="InterPro" id="IPR036770">
    <property type="entry name" value="Ankyrin_rpt-contain_sf"/>
</dbReference>
<comment type="similarity">
    <text evidence="8">Belongs to the DHHC palmitoyltransferase family.</text>
</comment>
<feature type="repeat" description="ANK" evidence="7">
    <location>
        <begin position="252"/>
        <end position="284"/>
    </location>
</feature>
<keyword evidence="6 8" id="KW-0472">Membrane</keyword>
<dbReference type="SMART" id="SM00248">
    <property type="entry name" value="ANK"/>
    <property type="match status" value="5"/>
</dbReference>
<feature type="transmembrane region" description="Helical" evidence="8">
    <location>
        <begin position="375"/>
        <end position="394"/>
    </location>
</feature>
<dbReference type="FunCoup" id="D3BGI1">
    <property type="interactions" value="26"/>
</dbReference>
<dbReference type="EMBL" id="ADBJ01000034">
    <property type="protein sequence ID" value="EFA79581.1"/>
    <property type="molecule type" value="Genomic_DNA"/>
</dbReference>
<comment type="caution">
    <text evidence="11">The sequence shown here is derived from an EMBL/GenBank/DDBJ whole genome shotgun (WGS) entry which is preliminary data.</text>
</comment>
<evidence type="ECO:0000256" key="8">
    <source>
        <dbReference type="RuleBase" id="RU079119"/>
    </source>
</evidence>
<dbReference type="STRING" id="670386.D3BGI1"/>
<evidence type="ECO:0000256" key="9">
    <source>
        <dbReference type="SAM" id="MobiDB-lite"/>
    </source>
</evidence>
<protein>
    <recommendedName>
        <fullName evidence="8">Palmitoyltransferase</fullName>
        <ecNumber evidence="8">2.3.1.225</ecNumber>
    </recommendedName>
</protein>
<evidence type="ECO:0000313" key="11">
    <source>
        <dbReference type="EMBL" id="EFA79581.1"/>
    </source>
</evidence>
<evidence type="ECO:0000259" key="10">
    <source>
        <dbReference type="Pfam" id="PF01529"/>
    </source>
</evidence>
<dbReference type="RefSeq" id="XP_020431702.1">
    <property type="nucleotide sequence ID" value="XM_020578467.1"/>
</dbReference>
<evidence type="ECO:0000313" key="12">
    <source>
        <dbReference type="Proteomes" id="UP000001396"/>
    </source>
</evidence>
<feature type="region of interest" description="Disordered" evidence="9">
    <location>
        <begin position="465"/>
        <end position="537"/>
    </location>
</feature>
<feature type="repeat" description="ANK" evidence="7">
    <location>
        <begin position="119"/>
        <end position="151"/>
    </location>
</feature>
<feature type="transmembrane region" description="Helical" evidence="8">
    <location>
        <begin position="425"/>
        <end position="444"/>
    </location>
</feature>
<reference evidence="11 12" key="1">
    <citation type="journal article" date="2011" name="Genome Res.">
        <title>Phylogeny-wide analysis of social amoeba genomes highlights ancient origins for complex intercellular communication.</title>
        <authorList>
            <person name="Heidel A.J."/>
            <person name="Lawal H.M."/>
            <person name="Felder M."/>
            <person name="Schilde C."/>
            <person name="Helps N.R."/>
            <person name="Tunggal B."/>
            <person name="Rivero F."/>
            <person name="John U."/>
            <person name="Schleicher M."/>
            <person name="Eichinger L."/>
            <person name="Platzer M."/>
            <person name="Noegel A.A."/>
            <person name="Schaap P."/>
            <person name="Gloeckner G."/>
        </authorList>
    </citation>
    <scope>NUCLEOTIDE SEQUENCE [LARGE SCALE GENOMIC DNA]</scope>
    <source>
        <strain evidence="12">ATCC 26659 / Pp 5 / PN500</strain>
    </source>
</reference>
<feature type="compositionally biased region" description="Low complexity" evidence="9">
    <location>
        <begin position="43"/>
        <end position="69"/>
    </location>
</feature>
<comment type="catalytic activity">
    <reaction evidence="8">
        <text>L-cysteinyl-[protein] + hexadecanoyl-CoA = S-hexadecanoyl-L-cysteinyl-[protein] + CoA</text>
        <dbReference type="Rhea" id="RHEA:36683"/>
        <dbReference type="Rhea" id="RHEA-COMP:10131"/>
        <dbReference type="Rhea" id="RHEA-COMP:11032"/>
        <dbReference type="ChEBI" id="CHEBI:29950"/>
        <dbReference type="ChEBI" id="CHEBI:57287"/>
        <dbReference type="ChEBI" id="CHEBI:57379"/>
        <dbReference type="ChEBI" id="CHEBI:74151"/>
        <dbReference type="EC" id="2.3.1.225"/>
    </reaction>
</comment>
<keyword evidence="4 8" id="KW-1133">Transmembrane helix</keyword>
<dbReference type="InterPro" id="IPR001594">
    <property type="entry name" value="Palmitoyltrfase_DHHC"/>
</dbReference>
<keyword evidence="5 7" id="KW-0040">ANK repeat</keyword>
<organism evidence="11 12">
    <name type="scientific">Heterostelium pallidum (strain ATCC 26659 / Pp 5 / PN500)</name>
    <name type="common">Cellular slime mold</name>
    <name type="synonym">Polysphondylium pallidum</name>
    <dbReference type="NCBI Taxonomy" id="670386"/>
    <lineage>
        <taxon>Eukaryota</taxon>
        <taxon>Amoebozoa</taxon>
        <taxon>Evosea</taxon>
        <taxon>Eumycetozoa</taxon>
        <taxon>Dictyostelia</taxon>
        <taxon>Acytosteliales</taxon>
        <taxon>Acytosteliaceae</taxon>
        <taxon>Heterostelium</taxon>
    </lineage>
</organism>
<dbReference type="AlphaFoldDB" id="D3BGI1"/>
<feature type="compositionally biased region" description="Low complexity" evidence="9">
    <location>
        <begin position="501"/>
        <end position="516"/>
    </location>
</feature>
<feature type="repeat" description="ANK" evidence="7">
    <location>
        <begin position="219"/>
        <end position="251"/>
    </location>
</feature>
<sequence length="564" mass="63483">MKNGNQKTDNLLNSSRKRCSKDVFCVVISSTITTNYNLPKVMNMNSNNNNSNNSNNNNNNNNGNNNNNNITSLIDLPSFSLVEAAKFGQLRECVAFVEKIRLQNPHADLSSAVNSSDDSGNTPLHWACYKKNYDIVKYLISMGGNPNQPNTDEGQTPFHWACIGGDPFIVKYVLNSGGDPFLQDRRGYNSLIHASQYGEMKIVRYLLEKGVGLMSRDQLGQTALHWAAYQGHIQLILFLVNKGAELDALDTYGRTALHWACYKGHKDPIKALADFGGNLLTKDTNGDTPIDLCRQQNHTYLARTLAIYPHHPLRKLGPDFLSAIENELKVPEVCSSCLINKPIRSRHCRTCKRCVARFDHHCGWINNCVGANNNLAFIMLLALFTISYSLSMVLNFKYLALTPDAPAFLSFFSWLTFHYAENKGLLVLISYESLIMAWISRLFYVQVTGVMNNVTMFELMRPPTPTGENKKKCCSHNKHNHGDASSAATAATNKKEDDLPSTSNKNSTDSDSNSTSLRDQILMPKRNNSNSNPYHRGSVRENVREFLYDKSKWYRSYSHKTIDF</sequence>
<keyword evidence="2 8" id="KW-0812">Transmembrane</keyword>
<dbReference type="OMA" id="FGQLREC"/>
<keyword evidence="12" id="KW-1185">Reference proteome</keyword>
<evidence type="ECO:0000256" key="1">
    <source>
        <dbReference type="ARBA" id="ARBA00004141"/>
    </source>
</evidence>
<comment type="subcellular location">
    <subcellularLocation>
        <location evidence="1">Membrane</location>
        <topology evidence="1">Multi-pass membrane protein</topology>
    </subcellularLocation>
</comment>
<dbReference type="PANTHER" id="PTHR24161:SF85">
    <property type="entry name" value="PALMITOYLTRANSFERASE HIP14"/>
    <property type="match status" value="1"/>
</dbReference>
<dbReference type="Pfam" id="PF12796">
    <property type="entry name" value="Ank_2"/>
    <property type="match status" value="1"/>
</dbReference>
<feature type="repeat" description="ANK" evidence="7">
    <location>
        <begin position="186"/>
        <end position="218"/>
    </location>
</feature>
<keyword evidence="8" id="KW-0012">Acyltransferase</keyword>
<dbReference type="GeneID" id="31363114"/>
<dbReference type="Pfam" id="PF01529">
    <property type="entry name" value="DHHC"/>
    <property type="match status" value="1"/>
</dbReference>
<dbReference type="PROSITE" id="PS50216">
    <property type="entry name" value="DHHC"/>
    <property type="match status" value="1"/>
</dbReference>
<evidence type="ECO:0000256" key="7">
    <source>
        <dbReference type="PROSITE-ProRule" id="PRU00023"/>
    </source>
</evidence>
<dbReference type="Proteomes" id="UP000001396">
    <property type="component" value="Unassembled WGS sequence"/>
</dbReference>
<comment type="domain">
    <text evidence="8">The DHHC domain is required for palmitoyltransferase activity.</text>
</comment>
<dbReference type="InParanoid" id="D3BGI1"/>
<proteinExistence type="inferred from homology"/>
<dbReference type="Pfam" id="PF00023">
    <property type="entry name" value="Ank"/>
    <property type="match status" value="2"/>
</dbReference>
<feature type="repeat" description="ANK" evidence="7">
    <location>
        <begin position="153"/>
        <end position="185"/>
    </location>
</feature>
<dbReference type="PROSITE" id="PS50297">
    <property type="entry name" value="ANK_REP_REGION"/>
    <property type="match status" value="5"/>
</dbReference>
<dbReference type="SUPFAM" id="SSF48403">
    <property type="entry name" value="Ankyrin repeat"/>
    <property type="match status" value="1"/>
</dbReference>
<feature type="region of interest" description="Disordered" evidence="9">
    <location>
        <begin position="39"/>
        <end position="69"/>
    </location>
</feature>
<evidence type="ECO:0000256" key="4">
    <source>
        <dbReference type="ARBA" id="ARBA00022989"/>
    </source>
</evidence>
<dbReference type="Gene3D" id="1.25.40.20">
    <property type="entry name" value="Ankyrin repeat-containing domain"/>
    <property type="match status" value="2"/>
</dbReference>
<keyword evidence="3" id="KW-0677">Repeat</keyword>
<dbReference type="PROSITE" id="PS50088">
    <property type="entry name" value="ANK_REPEAT"/>
    <property type="match status" value="5"/>
</dbReference>
<dbReference type="GO" id="GO:0019706">
    <property type="term" value="F:protein-cysteine S-palmitoyltransferase activity"/>
    <property type="evidence" value="ECO:0007669"/>
    <property type="project" value="UniProtKB-EC"/>
</dbReference>